<dbReference type="SUPFAM" id="SSF50998">
    <property type="entry name" value="Quinoprotein alcohol dehydrogenase-like"/>
    <property type="match status" value="1"/>
</dbReference>
<sequence length="530" mass="55740">MAEKYRWVDSAIVGGAASAGVAGIVLAVTTLGLRSPFDVVPVTAASVIALIASGVALAAVSARPIIRRLNLRSAAVVTINLVVLGLIFAALWRIDGLFGEQVALRFVDAEGVVVLCRTAMVVGWVALALVVFAMIVTEKAQRLTASAAFVAVALVVSGVTYAVVYNYRSHVWRPDLTAEVASPAPLPATVGNLRYRVPLYVGALPGYARTVTVASVGNGFLTYTEDGLAAYDGPTGHLRWQVAGFSGYGQSVLVPRRAGDTAGVVVLVRGGALIALDGGSGQVLWRRSYSGSPGDLVSGVDSLGFMVKGDGDGEFTSLDPASGLTRWSKPISCRGASTPQAVTGQFLCDGDRDTTSIIDALKGNTIAEVTYGESAASQDGDVYVIVHYNRKRPLGADGVSIVDSRGNTVDEIPDARPIAPARHGYLLLAGDDEVPFWRNYRTHQSNPAKFSKVEFPTHVNTTWVADRLLIGEPYKGSRLRLLDPEQPAAEPVDMTSPCADTTYQLQAVPGAVVVSCNGYDSGSEIVGFVA</sequence>
<proteinExistence type="predicted"/>
<feature type="transmembrane region" description="Helical" evidence="1">
    <location>
        <begin position="143"/>
        <end position="164"/>
    </location>
</feature>
<dbReference type="RefSeq" id="WP_064632219.1">
    <property type="nucleotide sequence ID" value="NZ_LQYE01000030.1"/>
</dbReference>
<keyword evidence="1" id="KW-0812">Transmembrane</keyword>
<dbReference type="Proteomes" id="UP000186919">
    <property type="component" value="Unassembled WGS sequence"/>
</dbReference>
<reference evidence="3 4" key="1">
    <citation type="submission" date="2016-01" db="EMBL/GenBank/DDBJ databases">
        <title>Mycobacterium immunogenum strain CD11_6 genome sequencing and assembly.</title>
        <authorList>
            <person name="Kaur G."/>
            <person name="Nair G.R."/>
            <person name="Mayilraj S."/>
        </authorList>
    </citation>
    <scope>NUCLEOTIDE SEQUENCE [LARGE SCALE GENOMIC DNA]</scope>
    <source>
        <strain evidence="3 4">CD11-6</strain>
    </source>
</reference>
<gene>
    <name evidence="3" type="ORF">AWB85_12995</name>
</gene>
<keyword evidence="1" id="KW-1133">Transmembrane helix</keyword>
<evidence type="ECO:0000313" key="4">
    <source>
        <dbReference type="Proteomes" id="UP000186919"/>
    </source>
</evidence>
<dbReference type="Pfam" id="PF13360">
    <property type="entry name" value="PQQ_2"/>
    <property type="match status" value="1"/>
</dbReference>
<dbReference type="EMBL" id="LQYE01000030">
    <property type="protein sequence ID" value="OAT67087.1"/>
    <property type="molecule type" value="Genomic_DNA"/>
</dbReference>
<evidence type="ECO:0000313" key="3">
    <source>
        <dbReference type="EMBL" id="OAT67087.1"/>
    </source>
</evidence>
<dbReference type="AlphaFoldDB" id="A0A179V626"/>
<dbReference type="InterPro" id="IPR002372">
    <property type="entry name" value="PQQ_rpt_dom"/>
</dbReference>
<organism evidence="3 4">
    <name type="scientific">Mycobacteroides immunogenum</name>
    <dbReference type="NCBI Taxonomy" id="83262"/>
    <lineage>
        <taxon>Bacteria</taxon>
        <taxon>Bacillati</taxon>
        <taxon>Actinomycetota</taxon>
        <taxon>Actinomycetes</taxon>
        <taxon>Mycobacteriales</taxon>
        <taxon>Mycobacteriaceae</taxon>
        <taxon>Mycobacteroides</taxon>
    </lineage>
</organism>
<accession>A0A179V626</accession>
<feature type="transmembrane region" description="Helical" evidence="1">
    <location>
        <begin position="39"/>
        <end position="62"/>
    </location>
</feature>
<feature type="domain" description="Pyrrolo-quinoline quinone repeat" evidence="2">
    <location>
        <begin position="212"/>
        <end position="335"/>
    </location>
</feature>
<keyword evidence="1" id="KW-0472">Membrane</keyword>
<feature type="transmembrane region" description="Helical" evidence="1">
    <location>
        <begin position="74"/>
        <end position="92"/>
    </location>
</feature>
<dbReference type="InterPro" id="IPR011047">
    <property type="entry name" value="Quinoprotein_ADH-like_sf"/>
</dbReference>
<evidence type="ECO:0000259" key="2">
    <source>
        <dbReference type="Pfam" id="PF13360"/>
    </source>
</evidence>
<protein>
    <recommendedName>
        <fullName evidence="2">Pyrrolo-quinoline quinone repeat domain-containing protein</fullName>
    </recommendedName>
</protein>
<feature type="transmembrane region" description="Helical" evidence="1">
    <location>
        <begin position="112"/>
        <end position="136"/>
    </location>
</feature>
<dbReference type="Gene3D" id="2.130.10.10">
    <property type="entry name" value="YVTN repeat-like/Quinoprotein amine dehydrogenase"/>
    <property type="match status" value="1"/>
</dbReference>
<evidence type="ECO:0000256" key="1">
    <source>
        <dbReference type="SAM" id="Phobius"/>
    </source>
</evidence>
<name>A0A179V626_9MYCO</name>
<comment type="caution">
    <text evidence="3">The sequence shown here is derived from an EMBL/GenBank/DDBJ whole genome shotgun (WGS) entry which is preliminary data.</text>
</comment>
<feature type="transmembrane region" description="Helical" evidence="1">
    <location>
        <begin position="12"/>
        <end position="33"/>
    </location>
</feature>
<dbReference type="InterPro" id="IPR015943">
    <property type="entry name" value="WD40/YVTN_repeat-like_dom_sf"/>
</dbReference>